<protein>
    <submittedName>
        <fullName evidence="2">DUF3068 domain-containing protein</fullName>
    </submittedName>
</protein>
<evidence type="ECO:0000313" key="2">
    <source>
        <dbReference type="EMBL" id="MBD3925922.1"/>
    </source>
</evidence>
<sequence length="295" mass="31787">MRKVIAAVLVGLGSFLLVAALTVVLWGGDAVKKTPLDTDSVTNLSGTADKLNPASGDVESLQVKAASVTKADAELSDDDVVVFVNTTCLVIDEGDTPQCVDESDDRLVSASSDVFATDRRTAEAVNDPQYVPPSAEEKSGLVNKWPFDAEKKDYTYWDGMLGEAVDATYDGTETLEGLETYKYHVLVEEESAEVVEGIDGVYSQDKFIWIDPTTGSIVNQTQHEVRELEDGSPLLDMQLAFTDEQVEANVADAKDNGRSLDLLTKTLPLIGFIGGAIALLAGLFLFLRGRRDTTA</sequence>
<dbReference type="Proteomes" id="UP000618818">
    <property type="component" value="Unassembled WGS sequence"/>
</dbReference>
<reference evidence="2 3" key="1">
    <citation type="submission" date="2020-09" db="EMBL/GenBank/DDBJ databases">
        <title>novel species in genus Nocardioides.</title>
        <authorList>
            <person name="Zhang G."/>
        </authorList>
    </citation>
    <scope>NUCLEOTIDE SEQUENCE [LARGE SCALE GENOMIC DNA]</scope>
    <source>
        <strain evidence="2 3">KCTC 39551</strain>
    </source>
</reference>
<feature type="transmembrane region" description="Helical" evidence="1">
    <location>
        <begin position="267"/>
        <end position="287"/>
    </location>
</feature>
<keyword evidence="3" id="KW-1185">Reference proteome</keyword>
<organism evidence="2 3">
    <name type="scientific">Nocardioides cavernae</name>
    <dbReference type="NCBI Taxonomy" id="1921566"/>
    <lineage>
        <taxon>Bacteria</taxon>
        <taxon>Bacillati</taxon>
        <taxon>Actinomycetota</taxon>
        <taxon>Actinomycetes</taxon>
        <taxon>Propionibacteriales</taxon>
        <taxon>Nocardioidaceae</taxon>
        <taxon>Nocardioides</taxon>
    </lineage>
</organism>
<accession>A0ABR8NCQ8</accession>
<keyword evidence="1" id="KW-0472">Membrane</keyword>
<evidence type="ECO:0000256" key="1">
    <source>
        <dbReference type="SAM" id="Phobius"/>
    </source>
</evidence>
<evidence type="ECO:0000313" key="3">
    <source>
        <dbReference type="Proteomes" id="UP000618818"/>
    </source>
</evidence>
<dbReference type="InterPro" id="IPR021424">
    <property type="entry name" value="PorA"/>
</dbReference>
<name>A0ABR8NCQ8_9ACTN</name>
<proteinExistence type="predicted"/>
<dbReference type="RefSeq" id="WP_191195774.1">
    <property type="nucleotide sequence ID" value="NZ_JACXYZ010000002.1"/>
</dbReference>
<keyword evidence="1" id="KW-1133">Transmembrane helix</keyword>
<keyword evidence="1" id="KW-0812">Transmembrane</keyword>
<dbReference type="Pfam" id="PF11271">
    <property type="entry name" value="PorA"/>
    <property type="match status" value="1"/>
</dbReference>
<comment type="caution">
    <text evidence="2">The sequence shown here is derived from an EMBL/GenBank/DDBJ whole genome shotgun (WGS) entry which is preliminary data.</text>
</comment>
<gene>
    <name evidence="2" type="ORF">IEZ26_14950</name>
</gene>
<dbReference type="EMBL" id="JACXYZ010000002">
    <property type="protein sequence ID" value="MBD3925922.1"/>
    <property type="molecule type" value="Genomic_DNA"/>
</dbReference>